<keyword evidence="2" id="KW-0472">Membrane</keyword>
<reference evidence="3" key="1">
    <citation type="journal article" date="2020" name="Stud. Mycol.">
        <title>101 Dothideomycetes genomes: a test case for predicting lifestyles and emergence of pathogens.</title>
        <authorList>
            <person name="Haridas S."/>
            <person name="Albert R."/>
            <person name="Binder M."/>
            <person name="Bloem J."/>
            <person name="Labutti K."/>
            <person name="Salamov A."/>
            <person name="Andreopoulos B."/>
            <person name="Baker S."/>
            <person name="Barry K."/>
            <person name="Bills G."/>
            <person name="Bluhm B."/>
            <person name="Cannon C."/>
            <person name="Castanera R."/>
            <person name="Culley D."/>
            <person name="Daum C."/>
            <person name="Ezra D."/>
            <person name="Gonzalez J."/>
            <person name="Henrissat B."/>
            <person name="Kuo A."/>
            <person name="Liang C."/>
            <person name="Lipzen A."/>
            <person name="Lutzoni F."/>
            <person name="Magnuson J."/>
            <person name="Mondo S."/>
            <person name="Nolan M."/>
            <person name="Ohm R."/>
            <person name="Pangilinan J."/>
            <person name="Park H.-J."/>
            <person name="Ramirez L."/>
            <person name="Alfaro M."/>
            <person name="Sun H."/>
            <person name="Tritt A."/>
            <person name="Yoshinaga Y."/>
            <person name="Zwiers L.-H."/>
            <person name="Turgeon B."/>
            <person name="Goodwin S."/>
            <person name="Spatafora J."/>
            <person name="Crous P."/>
            <person name="Grigoriev I."/>
        </authorList>
    </citation>
    <scope>NUCLEOTIDE SEQUENCE</scope>
    <source>
        <strain evidence="3">CBS 207.26</strain>
    </source>
</reference>
<evidence type="ECO:0000313" key="4">
    <source>
        <dbReference type="Proteomes" id="UP000800200"/>
    </source>
</evidence>
<feature type="transmembrane region" description="Helical" evidence="2">
    <location>
        <begin position="59"/>
        <end position="80"/>
    </location>
</feature>
<accession>A0A6A6E4Q3</accession>
<protein>
    <submittedName>
        <fullName evidence="3">Uncharacterized protein</fullName>
    </submittedName>
</protein>
<evidence type="ECO:0000256" key="2">
    <source>
        <dbReference type="SAM" id="Phobius"/>
    </source>
</evidence>
<evidence type="ECO:0000313" key="3">
    <source>
        <dbReference type="EMBL" id="KAF2185140.1"/>
    </source>
</evidence>
<feature type="transmembrane region" description="Helical" evidence="2">
    <location>
        <begin position="179"/>
        <end position="202"/>
    </location>
</feature>
<dbReference type="Proteomes" id="UP000800200">
    <property type="component" value="Unassembled WGS sequence"/>
</dbReference>
<dbReference type="AlphaFoldDB" id="A0A6A6E4Q3"/>
<name>A0A6A6E4Q3_9PEZI</name>
<feature type="region of interest" description="Disordered" evidence="1">
    <location>
        <begin position="115"/>
        <end position="136"/>
    </location>
</feature>
<keyword evidence="2" id="KW-1133">Transmembrane helix</keyword>
<sequence>MAVADQRLSPALPPSPPPSPSRRRHKKRADPFLELNSTPLSSPSPPSSPKDEEQEQESLLTRIIISPILFTSFLLSLFLVNRNDRARRTTSISHFSSRSNLLSYLYPSTWISPEPYQDPSDSTRGPQDSVSSSGHAEPHGFFRIAQRGKEKQNSWHLHKKIRQVTKLEINDAFELRSRVIAAMITVLVLLVVGVVLAVRWAVMRIWVGSG</sequence>
<keyword evidence="4" id="KW-1185">Reference proteome</keyword>
<feature type="region of interest" description="Disordered" evidence="1">
    <location>
        <begin position="1"/>
        <end position="56"/>
    </location>
</feature>
<feature type="compositionally biased region" description="Polar residues" evidence="1">
    <location>
        <begin position="119"/>
        <end position="134"/>
    </location>
</feature>
<dbReference type="OrthoDB" id="4156595at2759"/>
<gene>
    <name evidence="3" type="ORF">K469DRAFT_666045</name>
</gene>
<dbReference type="EMBL" id="ML994635">
    <property type="protein sequence ID" value="KAF2185140.1"/>
    <property type="molecule type" value="Genomic_DNA"/>
</dbReference>
<feature type="compositionally biased region" description="Pro residues" evidence="1">
    <location>
        <begin position="11"/>
        <end position="20"/>
    </location>
</feature>
<organism evidence="3 4">
    <name type="scientific">Zopfia rhizophila CBS 207.26</name>
    <dbReference type="NCBI Taxonomy" id="1314779"/>
    <lineage>
        <taxon>Eukaryota</taxon>
        <taxon>Fungi</taxon>
        <taxon>Dikarya</taxon>
        <taxon>Ascomycota</taxon>
        <taxon>Pezizomycotina</taxon>
        <taxon>Dothideomycetes</taxon>
        <taxon>Dothideomycetes incertae sedis</taxon>
        <taxon>Zopfiaceae</taxon>
        <taxon>Zopfia</taxon>
    </lineage>
</organism>
<proteinExistence type="predicted"/>
<evidence type="ECO:0000256" key="1">
    <source>
        <dbReference type="SAM" id="MobiDB-lite"/>
    </source>
</evidence>
<keyword evidence="2" id="KW-0812">Transmembrane</keyword>